<name>A0A8S2AJY6_ARAAE</name>
<dbReference type="PANTHER" id="PTHR16166">
    <property type="entry name" value="VACUOLAR PROTEIN SORTING-ASSOCIATED PROTEIN VPS13"/>
    <property type="match status" value="1"/>
</dbReference>
<dbReference type="GO" id="GO:0006623">
    <property type="term" value="P:protein targeting to vacuole"/>
    <property type="evidence" value="ECO:0007669"/>
    <property type="project" value="TreeGrafter"/>
</dbReference>
<keyword evidence="3" id="KW-1185">Reference proteome</keyword>
<evidence type="ECO:0000259" key="1">
    <source>
        <dbReference type="Pfam" id="PF25036"/>
    </source>
</evidence>
<dbReference type="PANTHER" id="PTHR16166:SF143">
    <property type="entry name" value="PROTEIN SORTING-ASSOCIATED PROTEIN, PUTATIVE (DUF1162)-RELATED"/>
    <property type="match status" value="1"/>
</dbReference>
<dbReference type="Pfam" id="PF25036">
    <property type="entry name" value="VPS13_VAB"/>
    <property type="match status" value="2"/>
</dbReference>
<protein>
    <recommendedName>
        <fullName evidence="1">Vacuolar protein sorting-associated protein 13 VPS13 adaptor binding domain-containing protein</fullName>
    </recommendedName>
</protein>
<feature type="domain" description="Vacuolar protein sorting-associated protein 13 VPS13 adaptor binding" evidence="1">
    <location>
        <begin position="131"/>
        <end position="211"/>
    </location>
</feature>
<feature type="domain" description="Vacuolar protein sorting-associated protein 13 VPS13 adaptor binding" evidence="1">
    <location>
        <begin position="323"/>
        <end position="573"/>
    </location>
</feature>
<dbReference type="EMBL" id="LR999456">
    <property type="protein sequence ID" value="CAE6119278.1"/>
    <property type="molecule type" value="Genomic_DNA"/>
</dbReference>
<evidence type="ECO:0000313" key="3">
    <source>
        <dbReference type="Proteomes" id="UP000682877"/>
    </source>
</evidence>
<accession>A0A8S2AJY6</accession>
<gene>
    <name evidence="2" type="ORF">AARE701A_LOCUS16069</name>
</gene>
<dbReference type="InterPro" id="IPR026847">
    <property type="entry name" value="VPS13"/>
</dbReference>
<proteinExistence type="predicted"/>
<evidence type="ECO:0000313" key="2">
    <source>
        <dbReference type="EMBL" id="CAE6119278.1"/>
    </source>
</evidence>
<sequence length="627" mass="69876">MSNTLELMETDVIPDDKGLSVYCTKSFQDRTIFPICTSEFNFSSFGVPSFQGHDSDVLNMSAPVAQNFVQPGSSVPIYIDNSDTLLIPDRRRSQFGCFSSESGDCHTSLYESDNVEKASKSGSGSSFVVPVVYEVSLQQQSKLIRVYSTVIILNSTSMPLELRFDIPFGISPKILDPIFPGQEFPLPLHLAKSGRLRWRPLGDSYLWSEAHSISKVLSQDSRIGFRRSFAYGNFGQQLHDLDQSRERFIHQVTLSTPFVVRQLSSRTNITSIESGGITQTASLPESTRQVPFAAYPKDSPIVRKRSLSSKSLREVCFQGNESGKVKACIYSPCPISRASDTMIRVKRDLPEWDNSSSPYPLWSAPFPLVPPSGSTNVIVPQPSPGESALLSVTCSILGGALAGRTQAITFQPRYVICNSCSHNLCYKQKGTNLVSHLAVGQHCQLQWTDTARELLVSIRLNEPGWQWSGSFLPDHLGDTQLKIWNYVNKAFNMVRVEVQNANMSSGDEKIVGSVHGHVGTNFILLSDDDMGYMPYRIDNFSNERLRVYQQKCETFDTIVHPYTSCPYAWDEPCYPHRLTIEVPGDRVIGSYAFEITKQPIAVHLRSTSEKPERTLLLSICAEGATKV</sequence>
<dbReference type="AlphaFoldDB" id="A0A8S2AJY6"/>
<dbReference type="Proteomes" id="UP000682877">
    <property type="component" value="Chromosome 6"/>
</dbReference>
<dbReference type="InterPro" id="IPR009543">
    <property type="entry name" value="VPS13_VAB"/>
</dbReference>
<dbReference type="GO" id="GO:0045053">
    <property type="term" value="P:protein retention in Golgi apparatus"/>
    <property type="evidence" value="ECO:0007669"/>
    <property type="project" value="TreeGrafter"/>
</dbReference>
<reference evidence="2" key="1">
    <citation type="submission" date="2021-01" db="EMBL/GenBank/DDBJ databases">
        <authorList>
            <person name="Bezrukov I."/>
        </authorList>
    </citation>
    <scope>NUCLEOTIDE SEQUENCE</scope>
</reference>
<organism evidence="2 3">
    <name type="scientific">Arabidopsis arenosa</name>
    <name type="common">Sand rock-cress</name>
    <name type="synonym">Cardaminopsis arenosa</name>
    <dbReference type="NCBI Taxonomy" id="38785"/>
    <lineage>
        <taxon>Eukaryota</taxon>
        <taxon>Viridiplantae</taxon>
        <taxon>Streptophyta</taxon>
        <taxon>Embryophyta</taxon>
        <taxon>Tracheophyta</taxon>
        <taxon>Spermatophyta</taxon>
        <taxon>Magnoliopsida</taxon>
        <taxon>eudicotyledons</taxon>
        <taxon>Gunneridae</taxon>
        <taxon>Pentapetalae</taxon>
        <taxon>rosids</taxon>
        <taxon>malvids</taxon>
        <taxon>Brassicales</taxon>
        <taxon>Brassicaceae</taxon>
        <taxon>Camelineae</taxon>
        <taxon>Arabidopsis</taxon>
    </lineage>
</organism>